<accession>A0A834IAP3</accession>
<dbReference type="Proteomes" id="UP000625711">
    <property type="component" value="Unassembled WGS sequence"/>
</dbReference>
<feature type="non-terminal residue" evidence="2">
    <location>
        <position position="132"/>
    </location>
</feature>
<evidence type="ECO:0000313" key="3">
    <source>
        <dbReference type="Proteomes" id="UP000625711"/>
    </source>
</evidence>
<feature type="compositionally biased region" description="Acidic residues" evidence="1">
    <location>
        <begin position="1"/>
        <end position="15"/>
    </location>
</feature>
<organism evidence="2 3">
    <name type="scientific">Rhynchophorus ferrugineus</name>
    <name type="common">Red palm weevil</name>
    <name type="synonym">Curculio ferrugineus</name>
    <dbReference type="NCBI Taxonomy" id="354439"/>
    <lineage>
        <taxon>Eukaryota</taxon>
        <taxon>Metazoa</taxon>
        <taxon>Ecdysozoa</taxon>
        <taxon>Arthropoda</taxon>
        <taxon>Hexapoda</taxon>
        <taxon>Insecta</taxon>
        <taxon>Pterygota</taxon>
        <taxon>Neoptera</taxon>
        <taxon>Endopterygota</taxon>
        <taxon>Coleoptera</taxon>
        <taxon>Polyphaga</taxon>
        <taxon>Cucujiformia</taxon>
        <taxon>Curculionidae</taxon>
        <taxon>Dryophthorinae</taxon>
        <taxon>Rhynchophorus</taxon>
    </lineage>
</organism>
<evidence type="ECO:0000313" key="2">
    <source>
        <dbReference type="EMBL" id="KAF7276289.1"/>
    </source>
</evidence>
<keyword evidence="3" id="KW-1185">Reference proteome</keyword>
<comment type="caution">
    <text evidence="2">The sequence shown here is derived from an EMBL/GenBank/DDBJ whole genome shotgun (WGS) entry which is preliminary data.</text>
</comment>
<dbReference type="AlphaFoldDB" id="A0A834IAP3"/>
<gene>
    <name evidence="2" type="ORF">GWI33_010700</name>
</gene>
<dbReference type="OrthoDB" id="8197504at2759"/>
<reference evidence="2" key="1">
    <citation type="submission" date="2020-08" db="EMBL/GenBank/DDBJ databases">
        <title>Genome sequencing and assembly of the red palm weevil Rhynchophorus ferrugineus.</title>
        <authorList>
            <person name="Dias G.B."/>
            <person name="Bergman C.M."/>
            <person name="Manee M."/>
        </authorList>
    </citation>
    <scope>NUCLEOTIDE SEQUENCE</scope>
    <source>
        <strain evidence="2">AA-2017</strain>
        <tissue evidence="2">Whole larva</tissue>
    </source>
</reference>
<feature type="region of interest" description="Disordered" evidence="1">
    <location>
        <begin position="1"/>
        <end position="132"/>
    </location>
</feature>
<name>A0A834IAP3_RHYFE</name>
<feature type="compositionally biased region" description="Low complexity" evidence="1">
    <location>
        <begin position="110"/>
        <end position="121"/>
    </location>
</feature>
<evidence type="ECO:0000256" key="1">
    <source>
        <dbReference type="SAM" id="MobiDB-lite"/>
    </source>
</evidence>
<protein>
    <submittedName>
        <fullName evidence="2">Uncharacterized protein</fullName>
    </submittedName>
</protein>
<sequence length="132" mass="14250">EEEAPAEGDYEEEPQPVETSSTTEAPKKFLKGGIVRPFRSNDDLLATLKRRREQVVSNKSSRPAPAPVAREESGEVDSSAESVQKESKPASSGRRGRFNKSKSSNEVPADEPSPAAAAAPARTGRGRFNGRR</sequence>
<dbReference type="EMBL" id="JAACXV010007705">
    <property type="protein sequence ID" value="KAF7276289.1"/>
    <property type="molecule type" value="Genomic_DNA"/>
</dbReference>
<proteinExistence type="predicted"/>